<evidence type="ECO:0000313" key="5">
    <source>
        <dbReference type="Proteomes" id="UP000479692"/>
    </source>
</evidence>
<dbReference type="Gene3D" id="6.10.250.2410">
    <property type="match status" value="1"/>
</dbReference>
<name>A0A7C9M1U5_9GAMM</name>
<gene>
    <name evidence="2" type="primary">scpA</name>
    <name evidence="4" type="ORF">GN331_10460</name>
</gene>
<keyword evidence="2" id="KW-0963">Cytoplasm</keyword>
<keyword evidence="2" id="KW-0132">Cell division</keyword>
<comment type="caution">
    <text evidence="4">The sequence shown here is derived from an EMBL/GenBank/DDBJ whole genome shotgun (WGS) entry which is preliminary data.</text>
</comment>
<sequence length="331" mass="37040">MSDEPSVPAPEGDQPANGAHPQTHNPTHPQQQEMPLAMVLGQPVLQIPQDLYIPPDALEVILDAFEGPLDLLLYLIRRQNLDILDIPVAEITRQYVDYIQAMHEMRFELAAEYLVMAAILAEIKSRMLLPRPPSEEGLEDDPRADLVRRLQEYERFKQAAEDLDALPRQDRDTTPVAAFVPDRASVKQPPEVDLREMLLALGDVLKRAELFTQHAIKRDALSVRQRMGELLERMHDGQFHRFESLFTVQEGKLGVVVTFLALLTLAKEQLVEIVQEYTDNSRPSDAHVGTPARTLAPIYVKSLAVGEGAPEALHLTSEFDDEPAAANDSNA</sequence>
<dbReference type="GO" id="GO:0006260">
    <property type="term" value="P:DNA replication"/>
    <property type="evidence" value="ECO:0007669"/>
    <property type="project" value="UniProtKB-UniRule"/>
</dbReference>
<dbReference type="InterPro" id="IPR003768">
    <property type="entry name" value="ScpA"/>
</dbReference>
<dbReference type="GO" id="GO:0007059">
    <property type="term" value="P:chromosome segregation"/>
    <property type="evidence" value="ECO:0007669"/>
    <property type="project" value="UniProtKB-UniRule"/>
</dbReference>
<feature type="region of interest" description="Disordered" evidence="3">
    <location>
        <begin position="1"/>
        <end position="30"/>
    </location>
</feature>
<proteinExistence type="inferred from homology"/>
<comment type="function">
    <text evidence="2">Participates in chromosomal partition during cell division. May act via the formation of a condensin-like complex containing Smc and ScpB that pull DNA away from mid-cell into both cell halves.</text>
</comment>
<dbReference type="PANTHER" id="PTHR33969">
    <property type="entry name" value="SEGREGATION AND CONDENSATION PROTEIN A"/>
    <property type="match status" value="1"/>
</dbReference>
<protein>
    <recommendedName>
        <fullName evidence="1 2">Segregation and condensation protein A</fullName>
    </recommendedName>
</protein>
<keyword evidence="2" id="KW-0159">Chromosome partition</keyword>
<dbReference type="PANTHER" id="PTHR33969:SF2">
    <property type="entry name" value="SEGREGATION AND CONDENSATION PROTEIN A"/>
    <property type="match status" value="1"/>
</dbReference>
<dbReference type="Proteomes" id="UP000479692">
    <property type="component" value="Unassembled WGS sequence"/>
</dbReference>
<evidence type="ECO:0000256" key="2">
    <source>
        <dbReference type="HAMAP-Rule" id="MF_01805"/>
    </source>
</evidence>
<dbReference type="GO" id="GO:0051301">
    <property type="term" value="P:cell division"/>
    <property type="evidence" value="ECO:0007669"/>
    <property type="project" value="UniProtKB-KW"/>
</dbReference>
<dbReference type="HAMAP" id="MF_01805">
    <property type="entry name" value="ScpA"/>
    <property type="match status" value="1"/>
</dbReference>
<dbReference type="Pfam" id="PF02616">
    <property type="entry name" value="SMC_ScpA"/>
    <property type="match status" value="1"/>
</dbReference>
<evidence type="ECO:0000256" key="3">
    <source>
        <dbReference type="SAM" id="MobiDB-lite"/>
    </source>
</evidence>
<keyword evidence="2" id="KW-0131">Cell cycle</keyword>
<organism evidence="4 5">
    <name type="scientific">Noviluteimonas gilva</name>
    <dbReference type="NCBI Taxonomy" id="2682097"/>
    <lineage>
        <taxon>Bacteria</taxon>
        <taxon>Pseudomonadati</taxon>
        <taxon>Pseudomonadota</taxon>
        <taxon>Gammaproteobacteria</taxon>
        <taxon>Lysobacterales</taxon>
        <taxon>Lysobacteraceae</taxon>
        <taxon>Noviluteimonas</taxon>
    </lineage>
</organism>
<comment type="subcellular location">
    <subcellularLocation>
        <location evidence="2">Cytoplasm</location>
    </subcellularLocation>
    <text evidence="2">Associated with two foci at the outer edges of the nucleoid region in young cells, and at four foci within both cell halves in older cells.</text>
</comment>
<dbReference type="RefSeq" id="WP_156641921.1">
    <property type="nucleotide sequence ID" value="NZ_WOXT01000002.1"/>
</dbReference>
<reference evidence="4 5" key="1">
    <citation type="submission" date="2019-12" db="EMBL/GenBank/DDBJ databases">
        <authorList>
            <person name="Xu J."/>
        </authorList>
    </citation>
    <scope>NUCLEOTIDE SEQUENCE [LARGE SCALE GENOMIC DNA]</scope>
    <source>
        <strain evidence="4 5">HX-5-24</strain>
    </source>
</reference>
<feature type="compositionally biased region" description="Low complexity" evidence="3">
    <location>
        <begin position="20"/>
        <end position="30"/>
    </location>
</feature>
<keyword evidence="5" id="KW-1185">Reference proteome</keyword>
<dbReference type="EMBL" id="WOXT01000002">
    <property type="protein sequence ID" value="MUV14628.1"/>
    <property type="molecule type" value="Genomic_DNA"/>
</dbReference>
<comment type="subunit">
    <text evidence="2">Component of a cohesin-like complex composed of ScpA, ScpB and the Smc homodimer, in which ScpA and ScpB bind to the head domain of Smc. The presence of the three proteins is required for the association of the complex with DNA.</text>
</comment>
<evidence type="ECO:0000256" key="1">
    <source>
        <dbReference type="ARBA" id="ARBA00044777"/>
    </source>
</evidence>
<dbReference type="GO" id="GO:0005737">
    <property type="term" value="C:cytoplasm"/>
    <property type="evidence" value="ECO:0007669"/>
    <property type="project" value="UniProtKB-SubCell"/>
</dbReference>
<dbReference type="AlphaFoldDB" id="A0A7C9M1U5"/>
<evidence type="ECO:0000313" key="4">
    <source>
        <dbReference type="EMBL" id="MUV14628.1"/>
    </source>
</evidence>
<comment type="similarity">
    <text evidence="2">Belongs to the ScpA family.</text>
</comment>
<accession>A0A7C9M1U5</accession>